<keyword evidence="6" id="KW-0808">Transferase</keyword>
<evidence type="ECO:0000313" key="6">
    <source>
        <dbReference type="EMBL" id="PPQ31041.1"/>
    </source>
</evidence>
<protein>
    <submittedName>
        <fullName evidence="6">Protein-S-isoprenylcysteine methyltransferase</fullName>
    </submittedName>
</protein>
<dbReference type="OrthoDB" id="9789029at2"/>
<dbReference type="Gene3D" id="1.20.120.1630">
    <property type="match status" value="1"/>
</dbReference>
<name>A0A2S6N8X0_RHOGL</name>
<dbReference type="GO" id="GO:0032259">
    <property type="term" value="P:methylation"/>
    <property type="evidence" value="ECO:0007669"/>
    <property type="project" value="UniProtKB-KW"/>
</dbReference>
<accession>A0A2S6N8X0</accession>
<evidence type="ECO:0000256" key="4">
    <source>
        <dbReference type="ARBA" id="ARBA00023136"/>
    </source>
</evidence>
<comment type="caution">
    <text evidence="6">The sequence shown here is derived from an EMBL/GenBank/DDBJ whole genome shotgun (WGS) entry which is preliminary data.</text>
</comment>
<evidence type="ECO:0000313" key="7">
    <source>
        <dbReference type="Proteomes" id="UP000239724"/>
    </source>
</evidence>
<dbReference type="RefSeq" id="WP_104520241.1">
    <property type="nucleotide sequence ID" value="NZ_NHRY01000199.1"/>
</dbReference>
<reference evidence="6 7" key="1">
    <citation type="journal article" date="2018" name="Arch. Microbiol.">
        <title>New insights into the metabolic potential of the phototrophic purple bacterium Rhodopila globiformis DSM 161(T) from its draft genome sequence and evidence for a vanadium-dependent nitrogenase.</title>
        <authorList>
            <person name="Imhoff J.F."/>
            <person name="Rahn T."/>
            <person name="Kunzel S."/>
            <person name="Neulinger S.C."/>
        </authorList>
    </citation>
    <scope>NUCLEOTIDE SEQUENCE [LARGE SCALE GENOMIC DNA]</scope>
    <source>
        <strain evidence="6 7">DSM 161</strain>
    </source>
</reference>
<feature type="transmembrane region" description="Helical" evidence="5">
    <location>
        <begin position="92"/>
        <end position="111"/>
    </location>
</feature>
<feature type="transmembrane region" description="Helical" evidence="5">
    <location>
        <begin position="61"/>
        <end position="80"/>
    </location>
</feature>
<dbReference type="AlphaFoldDB" id="A0A2S6N8X0"/>
<keyword evidence="4 5" id="KW-0472">Membrane</keyword>
<feature type="transmembrane region" description="Helical" evidence="5">
    <location>
        <begin position="30"/>
        <end position="49"/>
    </location>
</feature>
<evidence type="ECO:0000256" key="3">
    <source>
        <dbReference type="ARBA" id="ARBA00022989"/>
    </source>
</evidence>
<dbReference type="PANTHER" id="PTHR43847:SF1">
    <property type="entry name" value="BLL3993 PROTEIN"/>
    <property type="match status" value="1"/>
</dbReference>
<gene>
    <name evidence="6" type="ORF">CCS01_18185</name>
</gene>
<keyword evidence="6" id="KW-0489">Methyltransferase</keyword>
<keyword evidence="2 5" id="KW-0812">Transmembrane</keyword>
<sequence length="231" mass="24953">MSTGTPTDISIGTPNGRLFRRLRASRGYDLAMRTMGGLWYLALAFEVSAPIPGASATAPQLVARASAAAFYAILCVLLLLRPPAKAEAEGIAPRAAAFVGTYLPWTIPVLGSPAGSAALNLASAGLVILGMVLTLVTVAHLGRAFSLVPQARKVVRSGPYRWLRHPLYFAEEVAVSGTVLQFLSPVTIAIFVAHLAIQIRRIYYEEDLLRRTFPEYAAYAAGNWRLVPFVW</sequence>
<evidence type="ECO:0000256" key="1">
    <source>
        <dbReference type="ARBA" id="ARBA00004127"/>
    </source>
</evidence>
<organism evidence="6 7">
    <name type="scientific">Rhodopila globiformis</name>
    <name type="common">Rhodopseudomonas globiformis</name>
    <dbReference type="NCBI Taxonomy" id="1071"/>
    <lineage>
        <taxon>Bacteria</taxon>
        <taxon>Pseudomonadati</taxon>
        <taxon>Pseudomonadota</taxon>
        <taxon>Alphaproteobacteria</taxon>
        <taxon>Acetobacterales</taxon>
        <taxon>Acetobacteraceae</taxon>
        <taxon>Rhodopila</taxon>
    </lineage>
</organism>
<comment type="subcellular location">
    <subcellularLocation>
        <location evidence="1">Endomembrane system</location>
        <topology evidence="1">Multi-pass membrane protein</topology>
    </subcellularLocation>
</comment>
<dbReference type="Proteomes" id="UP000239724">
    <property type="component" value="Unassembled WGS sequence"/>
</dbReference>
<dbReference type="GO" id="GO:0012505">
    <property type="term" value="C:endomembrane system"/>
    <property type="evidence" value="ECO:0007669"/>
    <property type="project" value="UniProtKB-SubCell"/>
</dbReference>
<dbReference type="InterPro" id="IPR052527">
    <property type="entry name" value="Metal_cation-efflux_comp"/>
</dbReference>
<dbReference type="PANTHER" id="PTHR43847">
    <property type="entry name" value="BLL3993 PROTEIN"/>
    <property type="match status" value="1"/>
</dbReference>
<evidence type="ECO:0000256" key="5">
    <source>
        <dbReference type="SAM" id="Phobius"/>
    </source>
</evidence>
<dbReference type="GO" id="GO:0008168">
    <property type="term" value="F:methyltransferase activity"/>
    <property type="evidence" value="ECO:0007669"/>
    <property type="project" value="UniProtKB-KW"/>
</dbReference>
<feature type="transmembrane region" description="Helical" evidence="5">
    <location>
        <begin position="117"/>
        <end position="142"/>
    </location>
</feature>
<dbReference type="Pfam" id="PF04191">
    <property type="entry name" value="PEMT"/>
    <property type="match status" value="1"/>
</dbReference>
<dbReference type="InterPro" id="IPR007318">
    <property type="entry name" value="Phopholipid_MeTrfase"/>
</dbReference>
<proteinExistence type="predicted"/>
<keyword evidence="7" id="KW-1185">Reference proteome</keyword>
<dbReference type="EMBL" id="NHRY01000199">
    <property type="protein sequence ID" value="PPQ31041.1"/>
    <property type="molecule type" value="Genomic_DNA"/>
</dbReference>
<keyword evidence="3 5" id="KW-1133">Transmembrane helix</keyword>
<evidence type="ECO:0000256" key="2">
    <source>
        <dbReference type="ARBA" id="ARBA00022692"/>
    </source>
</evidence>